<evidence type="ECO:0000256" key="10">
    <source>
        <dbReference type="ARBA" id="ARBA00022989"/>
    </source>
</evidence>
<keyword evidence="5" id="KW-0597">Phosphoprotein</keyword>
<dbReference type="Pfam" id="PF11628">
    <property type="entry name" value="TCR_zetazeta"/>
    <property type="match status" value="1"/>
</dbReference>
<comment type="subcellular location">
    <subcellularLocation>
        <location evidence="1">Cell membrane</location>
        <topology evidence="1">Single-pass type I membrane protein</topology>
    </subcellularLocation>
</comment>
<dbReference type="GO" id="GO:0098797">
    <property type="term" value="C:plasma membrane protein complex"/>
    <property type="evidence" value="ECO:0007669"/>
    <property type="project" value="UniProtKB-ARBA"/>
</dbReference>
<feature type="transmembrane region" description="Helical" evidence="17">
    <location>
        <begin position="31"/>
        <end position="49"/>
    </location>
</feature>
<evidence type="ECO:0000256" key="13">
    <source>
        <dbReference type="ARBA" id="ARBA00023170"/>
    </source>
</evidence>
<feature type="compositionally biased region" description="Basic and acidic residues" evidence="16">
    <location>
        <begin position="110"/>
        <end position="129"/>
    </location>
</feature>
<dbReference type="GO" id="GO:0004888">
    <property type="term" value="F:transmembrane signaling receptor activity"/>
    <property type="evidence" value="ECO:0007669"/>
    <property type="project" value="InterPro"/>
</dbReference>
<evidence type="ECO:0000256" key="15">
    <source>
        <dbReference type="ARBA" id="ARBA00045360"/>
    </source>
</evidence>
<evidence type="ECO:0000256" key="6">
    <source>
        <dbReference type="ARBA" id="ARBA00022692"/>
    </source>
</evidence>
<dbReference type="SMART" id="SM00077">
    <property type="entry name" value="ITAM"/>
    <property type="match status" value="2"/>
</dbReference>
<dbReference type="RefSeq" id="XP_042571918.1">
    <property type="nucleotide sequence ID" value="XM_042715984.1"/>
</dbReference>
<dbReference type="OrthoDB" id="9941225at2759"/>
<keyword evidence="8" id="KW-0677">Repeat</keyword>
<gene>
    <name evidence="19" type="primary">LOC109100289</name>
</gene>
<comment type="function">
    <text evidence="15">Part of the TCR-CD3 complex present on T-lymphocyte cell surface that plays an essential role in adaptive immune response. When antigen presenting cells (APCs) activate T-cell receptor (TCR), TCR-mediated signals are transmitted across the cell membrane by the CD3 chains CD3D, CD3E, CD3G and CD3Z. All CD3 chains contain immunoreceptor tyrosine-based activation motifs (ITAMs) in their cytoplasmic domain. Upon TCR engagement, these motifs become phosphorylated by Src family protein tyrosine kinases LCK and FYN, resulting in the activation of downstream signaling pathways. CD3Z ITAMs phosphorylation creates multiple docking sites for the protein kinase ZAP70 leading to ZAP70 phosphorylation and its conversion into a catalytically active enzyme. Plays an important role in intrathymic T-cell differentiation. Additionally, participates in the activity-dependent synapse formation of retinal ganglion cells (RGCs) in both the retina and dorsal lateral geniculate nucleus (dLGN).</text>
</comment>
<sequence length="156" mass="17780">MMAWRGASAVVILLSITPVSASPVYDPNYCYILDSILLLYAVIITAFFVRERYNTKRGKGDQDSVYQVRIRSDATIKQTSRTNYFPRAAEEGPARGGRRRGDDTYTPLQKKSDDTYREIEAKPGRRRTDQVYQGLSSATKDTYDALHMQQIHPPPR</sequence>
<dbReference type="PANTHER" id="PTHR10035:SF2">
    <property type="entry name" value="T-CELL SURFACE GLYCOPROTEIN CD3 ZETA CHAIN"/>
    <property type="match status" value="1"/>
</dbReference>
<evidence type="ECO:0000256" key="4">
    <source>
        <dbReference type="ARBA" id="ARBA00022475"/>
    </source>
</evidence>
<dbReference type="KEGG" id="ccar:109100289"/>
<keyword evidence="7 18" id="KW-0732">Signal</keyword>
<dbReference type="GO" id="GO:0002250">
    <property type="term" value="P:adaptive immune response"/>
    <property type="evidence" value="ECO:0007669"/>
    <property type="project" value="UniProtKB-KW"/>
</dbReference>
<keyword evidence="9" id="KW-0391">Immunity</keyword>
<evidence type="ECO:0000256" key="12">
    <source>
        <dbReference type="ARBA" id="ARBA00023136"/>
    </source>
</evidence>
<dbReference type="PANTHER" id="PTHR10035">
    <property type="entry name" value="T-CELL SURFACE GLYCOPROTEIN CD3 ZETA CHAIN"/>
    <property type="match status" value="1"/>
</dbReference>
<evidence type="ECO:0000256" key="8">
    <source>
        <dbReference type="ARBA" id="ARBA00022737"/>
    </source>
</evidence>
<comment type="similarity">
    <text evidence="2">Belongs to the CD3Z/FCER1G family.</text>
</comment>
<dbReference type="AlphaFoldDB" id="A0A9Q9VVF3"/>
<dbReference type="Proteomes" id="UP001155660">
    <property type="component" value="Chromosome B1"/>
</dbReference>
<feature type="compositionally biased region" description="Basic and acidic residues" evidence="16">
    <location>
        <begin position="88"/>
        <end position="103"/>
    </location>
</feature>
<evidence type="ECO:0000256" key="2">
    <source>
        <dbReference type="ARBA" id="ARBA00007280"/>
    </source>
</evidence>
<keyword evidence="10 17" id="KW-1133">Transmembrane helix</keyword>
<keyword evidence="11" id="KW-1064">Adaptive immunity</keyword>
<reference evidence="19" key="1">
    <citation type="submission" date="2025-08" db="UniProtKB">
        <authorList>
            <consortium name="RefSeq"/>
        </authorList>
    </citation>
    <scope>IDENTIFICATION</scope>
    <source>
        <tissue evidence="19">Muscle</tissue>
    </source>
</reference>
<name>A0A9Q9VVF3_CYPCA</name>
<evidence type="ECO:0000256" key="3">
    <source>
        <dbReference type="ARBA" id="ARBA00020448"/>
    </source>
</evidence>
<dbReference type="Pfam" id="PF02189">
    <property type="entry name" value="ITAM"/>
    <property type="match status" value="1"/>
</dbReference>
<evidence type="ECO:0000256" key="1">
    <source>
        <dbReference type="ARBA" id="ARBA00004251"/>
    </source>
</evidence>
<evidence type="ECO:0000256" key="11">
    <source>
        <dbReference type="ARBA" id="ARBA00023130"/>
    </source>
</evidence>
<feature type="chain" id="PRO_5040347905" description="T-cell surface glycoprotein CD3 zeta chain" evidence="18">
    <location>
        <begin position="22"/>
        <end position="156"/>
    </location>
</feature>
<dbReference type="InterPro" id="IPR024128">
    <property type="entry name" value="T-cell_CD3_zeta"/>
</dbReference>
<dbReference type="InterPro" id="IPR003110">
    <property type="entry name" value="Phos_immunorcpt_sig_ITAM"/>
</dbReference>
<evidence type="ECO:0000256" key="17">
    <source>
        <dbReference type="SAM" id="Phobius"/>
    </source>
</evidence>
<dbReference type="InterPro" id="IPR021663">
    <property type="entry name" value="CD3_zeta/IgE_Fc_rcpt_gamma"/>
</dbReference>
<protein>
    <recommendedName>
        <fullName evidence="3">T-cell surface glycoprotein CD3 zeta chain</fullName>
    </recommendedName>
    <alternativeName>
        <fullName evidence="14">T-cell receptor T3 zeta chain</fullName>
    </alternativeName>
</protein>
<evidence type="ECO:0000256" key="5">
    <source>
        <dbReference type="ARBA" id="ARBA00022553"/>
    </source>
</evidence>
<accession>A0A9Q9VVF3</accession>
<evidence type="ECO:0000256" key="18">
    <source>
        <dbReference type="SAM" id="SignalP"/>
    </source>
</evidence>
<keyword evidence="6 17" id="KW-0812">Transmembrane</keyword>
<evidence type="ECO:0000256" key="9">
    <source>
        <dbReference type="ARBA" id="ARBA00022859"/>
    </source>
</evidence>
<feature type="compositionally biased region" description="Polar residues" evidence="16">
    <location>
        <begin position="130"/>
        <end position="140"/>
    </location>
</feature>
<evidence type="ECO:0000313" key="19">
    <source>
        <dbReference type="RefSeq" id="XP_042571918.1"/>
    </source>
</evidence>
<evidence type="ECO:0000256" key="14">
    <source>
        <dbReference type="ARBA" id="ARBA00030941"/>
    </source>
</evidence>
<organism evidence="19">
    <name type="scientific">Cyprinus carpio</name>
    <name type="common">Common carp</name>
    <dbReference type="NCBI Taxonomy" id="7962"/>
    <lineage>
        <taxon>Eukaryota</taxon>
        <taxon>Metazoa</taxon>
        <taxon>Chordata</taxon>
        <taxon>Craniata</taxon>
        <taxon>Vertebrata</taxon>
        <taxon>Euteleostomi</taxon>
        <taxon>Actinopterygii</taxon>
        <taxon>Neopterygii</taxon>
        <taxon>Teleostei</taxon>
        <taxon>Ostariophysi</taxon>
        <taxon>Cypriniformes</taxon>
        <taxon>Cyprinidae</taxon>
        <taxon>Cyprininae</taxon>
        <taxon>Cyprinus</taxon>
    </lineage>
</organism>
<keyword evidence="12 17" id="KW-0472">Membrane</keyword>
<dbReference type="GO" id="GO:0007166">
    <property type="term" value="P:cell surface receptor signaling pathway"/>
    <property type="evidence" value="ECO:0007669"/>
    <property type="project" value="InterPro"/>
</dbReference>
<keyword evidence="4" id="KW-1003">Cell membrane</keyword>
<proteinExistence type="inferred from homology"/>
<dbReference type="GeneID" id="109100289"/>
<feature type="region of interest" description="Disordered" evidence="16">
    <location>
        <begin position="81"/>
        <end position="156"/>
    </location>
</feature>
<evidence type="ECO:0000256" key="16">
    <source>
        <dbReference type="SAM" id="MobiDB-lite"/>
    </source>
</evidence>
<keyword evidence="13" id="KW-0675">Receptor</keyword>
<evidence type="ECO:0000256" key="7">
    <source>
        <dbReference type="ARBA" id="ARBA00022729"/>
    </source>
</evidence>
<feature type="signal peptide" evidence="18">
    <location>
        <begin position="1"/>
        <end position="21"/>
    </location>
</feature>